<evidence type="ECO:0000256" key="10">
    <source>
        <dbReference type="RuleBase" id="RU361238"/>
    </source>
</evidence>
<dbReference type="GO" id="GO:0045493">
    <property type="term" value="P:xylan catabolic process"/>
    <property type="evidence" value="ECO:0007669"/>
    <property type="project" value="UniProtKB-KW"/>
</dbReference>
<gene>
    <name evidence="11" type="ORF">BU23DRAFT_457345</name>
</gene>
<dbReference type="Proteomes" id="UP000800036">
    <property type="component" value="Unassembled WGS sequence"/>
</dbReference>
<keyword evidence="3" id="KW-0624">Polysaccharide degradation</keyword>
<dbReference type="PANTHER" id="PTHR33938">
    <property type="entry name" value="FERULOYL ESTERASE B-RELATED"/>
    <property type="match status" value="1"/>
</dbReference>
<feature type="signal peptide" evidence="10">
    <location>
        <begin position="1"/>
        <end position="21"/>
    </location>
</feature>
<keyword evidence="4" id="KW-0479">Metal-binding</keyword>
<dbReference type="OrthoDB" id="3039123at2759"/>
<evidence type="ECO:0000256" key="1">
    <source>
        <dbReference type="ARBA" id="ARBA00006249"/>
    </source>
</evidence>
<keyword evidence="5 10" id="KW-0732">Signal</keyword>
<keyword evidence="2" id="KW-0719">Serine esterase</keyword>
<evidence type="ECO:0000313" key="11">
    <source>
        <dbReference type="EMBL" id="KAF1976119.1"/>
    </source>
</evidence>
<keyword evidence="7" id="KW-0106">Calcium</keyword>
<comment type="catalytic activity">
    <reaction evidence="9">
        <text>feruloyl-polysaccharide + H2O = ferulate + polysaccharide.</text>
        <dbReference type="EC" id="3.1.1.73"/>
    </reaction>
</comment>
<accession>A0A6A5VI81</accession>
<dbReference type="InterPro" id="IPR011118">
    <property type="entry name" value="Tannase/feruloyl_esterase"/>
</dbReference>
<name>A0A6A5VI81_9PLEO</name>
<evidence type="ECO:0000313" key="12">
    <source>
        <dbReference type="Proteomes" id="UP000800036"/>
    </source>
</evidence>
<keyword evidence="3" id="KW-0119">Carbohydrate metabolism</keyword>
<keyword evidence="3" id="KW-0858">Xylan degradation</keyword>
<evidence type="ECO:0000256" key="8">
    <source>
        <dbReference type="ARBA" id="ARBA00023157"/>
    </source>
</evidence>
<organism evidence="11 12">
    <name type="scientific">Bimuria novae-zelandiae CBS 107.79</name>
    <dbReference type="NCBI Taxonomy" id="1447943"/>
    <lineage>
        <taxon>Eukaryota</taxon>
        <taxon>Fungi</taxon>
        <taxon>Dikarya</taxon>
        <taxon>Ascomycota</taxon>
        <taxon>Pezizomycotina</taxon>
        <taxon>Dothideomycetes</taxon>
        <taxon>Pleosporomycetidae</taxon>
        <taxon>Pleosporales</taxon>
        <taxon>Massarineae</taxon>
        <taxon>Didymosphaeriaceae</taxon>
        <taxon>Bimuria</taxon>
    </lineage>
</organism>
<comment type="similarity">
    <text evidence="1 10">Belongs to the tannase family.</text>
</comment>
<evidence type="ECO:0000256" key="5">
    <source>
        <dbReference type="ARBA" id="ARBA00022729"/>
    </source>
</evidence>
<reference evidence="11" key="1">
    <citation type="journal article" date="2020" name="Stud. Mycol.">
        <title>101 Dothideomycetes genomes: a test case for predicting lifestyles and emergence of pathogens.</title>
        <authorList>
            <person name="Haridas S."/>
            <person name="Albert R."/>
            <person name="Binder M."/>
            <person name="Bloem J."/>
            <person name="Labutti K."/>
            <person name="Salamov A."/>
            <person name="Andreopoulos B."/>
            <person name="Baker S."/>
            <person name="Barry K."/>
            <person name="Bills G."/>
            <person name="Bluhm B."/>
            <person name="Cannon C."/>
            <person name="Castanera R."/>
            <person name="Culley D."/>
            <person name="Daum C."/>
            <person name="Ezra D."/>
            <person name="Gonzalez J."/>
            <person name="Henrissat B."/>
            <person name="Kuo A."/>
            <person name="Liang C."/>
            <person name="Lipzen A."/>
            <person name="Lutzoni F."/>
            <person name="Magnuson J."/>
            <person name="Mondo S."/>
            <person name="Nolan M."/>
            <person name="Ohm R."/>
            <person name="Pangilinan J."/>
            <person name="Park H.-J."/>
            <person name="Ramirez L."/>
            <person name="Alfaro M."/>
            <person name="Sun H."/>
            <person name="Tritt A."/>
            <person name="Yoshinaga Y."/>
            <person name="Zwiers L.-H."/>
            <person name="Turgeon B."/>
            <person name="Goodwin S."/>
            <person name="Spatafora J."/>
            <person name="Crous P."/>
            <person name="Grigoriev I."/>
        </authorList>
    </citation>
    <scope>NUCLEOTIDE SEQUENCE</scope>
    <source>
        <strain evidence="11">CBS 107.79</strain>
    </source>
</reference>
<evidence type="ECO:0000256" key="7">
    <source>
        <dbReference type="ARBA" id="ARBA00022837"/>
    </source>
</evidence>
<evidence type="ECO:0000256" key="6">
    <source>
        <dbReference type="ARBA" id="ARBA00022801"/>
    </source>
</evidence>
<sequence>MCFHLTLALTLTLALILPLSATTPSFQTQCLSFAPPVLPNTTLRLQEHIPPNTTLPLHGTDPTCARPTQFLSIETCRIALTLHTSPRSSVIVDIFLPHPSAWRGRTLTTDTDGIDGCIKYEDMAYGVTHGFASVGTNVGHNGTSGVSFLNNEDVVVDFAWRGVRSAAAAGRAVTEAFYGRSVAGRRYYIGCSGGGRQGIQVASMFPDEFDGVVVGAPALNFNAMAAWRARFYTITGAVGSEGFITEEMWKGRIHSEVLKQCDAIDGVVDGVLTDASLCAGVFRPEALLCTHRVTESCLSAKQVEIVREVFSPLYGVGGTMLYPGLAPGAESLATQRLLSGTPFPYSVDWFRYAVYSDPSWDPASFTIADAQAAQDKNPGNAATWPSDLSPFRDAGGKLLVYHGGADQQITGFNTEKWYNYLSRGMRARSEDLDEFVRFFRVPGMGHCSGGVGAWQIGQNGGATQGIDFEGRYNVLAAMVDWVENGVAPETIVGTRFVNDSVAKGVELRRTHCRYPLRSTYVGGDASSMESWDCK</sequence>
<dbReference type="Gene3D" id="3.40.50.1820">
    <property type="entry name" value="alpha/beta hydrolase"/>
    <property type="match status" value="1"/>
</dbReference>
<keyword evidence="12" id="KW-1185">Reference proteome</keyword>
<keyword evidence="6 10" id="KW-0378">Hydrolase</keyword>
<dbReference type="PANTHER" id="PTHR33938:SF15">
    <property type="entry name" value="FERULOYL ESTERASE B-RELATED"/>
    <property type="match status" value="1"/>
</dbReference>
<evidence type="ECO:0000256" key="3">
    <source>
        <dbReference type="ARBA" id="ARBA00022651"/>
    </source>
</evidence>
<dbReference type="AlphaFoldDB" id="A0A6A5VI81"/>
<feature type="chain" id="PRO_5025705755" description="Carboxylic ester hydrolase" evidence="10">
    <location>
        <begin position="22"/>
        <end position="534"/>
    </location>
</feature>
<proteinExistence type="inferred from homology"/>
<dbReference type="SUPFAM" id="SSF53474">
    <property type="entry name" value="alpha/beta-Hydrolases"/>
    <property type="match status" value="1"/>
</dbReference>
<evidence type="ECO:0000256" key="4">
    <source>
        <dbReference type="ARBA" id="ARBA00022723"/>
    </source>
</evidence>
<keyword evidence="8" id="KW-1015">Disulfide bond</keyword>
<dbReference type="EC" id="3.1.1.-" evidence="10"/>
<dbReference type="EMBL" id="ML976668">
    <property type="protein sequence ID" value="KAF1976119.1"/>
    <property type="molecule type" value="Genomic_DNA"/>
</dbReference>
<dbReference type="Pfam" id="PF07519">
    <property type="entry name" value="Tannase"/>
    <property type="match status" value="1"/>
</dbReference>
<evidence type="ECO:0000256" key="9">
    <source>
        <dbReference type="ARBA" id="ARBA00034075"/>
    </source>
</evidence>
<protein>
    <recommendedName>
        <fullName evidence="10">Carboxylic ester hydrolase</fullName>
        <ecNumber evidence="10">3.1.1.-</ecNumber>
    </recommendedName>
</protein>
<evidence type="ECO:0000256" key="2">
    <source>
        <dbReference type="ARBA" id="ARBA00022487"/>
    </source>
</evidence>
<dbReference type="GO" id="GO:0030600">
    <property type="term" value="F:feruloyl esterase activity"/>
    <property type="evidence" value="ECO:0007669"/>
    <property type="project" value="UniProtKB-EC"/>
</dbReference>
<dbReference type="GO" id="GO:0046872">
    <property type="term" value="F:metal ion binding"/>
    <property type="evidence" value="ECO:0007669"/>
    <property type="project" value="UniProtKB-KW"/>
</dbReference>
<dbReference type="InterPro" id="IPR029058">
    <property type="entry name" value="AB_hydrolase_fold"/>
</dbReference>